<feature type="compositionally biased region" description="Acidic residues" evidence="2">
    <location>
        <begin position="156"/>
        <end position="171"/>
    </location>
</feature>
<dbReference type="AlphaFoldDB" id="A0A7S4J0W9"/>
<feature type="compositionally biased region" description="Low complexity" evidence="2">
    <location>
        <begin position="232"/>
        <end position="241"/>
    </location>
</feature>
<feature type="coiled-coil region" evidence="1">
    <location>
        <begin position="26"/>
        <end position="81"/>
    </location>
</feature>
<evidence type="ECO:0000256" key="1">
    <source>
        <dbReference type="SAM" id="Coils"/>
    </source>
</evidence>
<keyword evidence="1" id="KW-0175">Coiled coil</keyword>
<protein>
    <submittedName>
        <fullName evidence="3">Uncharacterized protein</fullName>
    </submittedName>
</protein>
<sequence>MSTSVADHVASSPLGKFFSPVKKSTLEVLQNEVASLTEERDFFKSKYTSQMSDIAGLEKELKAARNQIAKLRGELIAVEIEKAKITSACEGGGSASVTRSDTCPSTTGLLSTGNDSISREDEEIQEEDDEGDRPKREITAPQDKSCKSGGDTGSTEGEEIEADDEQSEDEDNNIRDHAAKMLIWANYQEVRAAQSTRRVSSSGDVSVASPSPSIKSLAEQVPRTIHATSPVSAAESARARAQSLLGLTADHDEDDEGSVSDEEVESDYGSENDEGDEDIGTTQSEYLLDSVRKVL</sequence>
<feature type="region of interest" description="Disordered" evidence="2">
    <location>
        <begin position="191"/>
        <end position="285"/>
    </location>
</feature>
<accession>A0A7S4J0W9</accession>
<dbReference type="EMBL" id="HBKQ01027998">
    <property type="protein sequence ID" value="CAE2246333.1"/>
    <property type="molecule type" value="Transcribed_RNA"/>
</dbReference>
<evidence type="ECO:0000256" key="2">
    <source>
        <dbReference type="SAM" id="MobiDB-lite"/>
    </source>
</evidence>
<organism evidence="3">
    <name type="scientific">Odontella aurita</name>
    <dbReference type="NCBI Taxonomy" id="265563"/>
    <lineage>
        <taxon>Eukaryota</taxon>
        <taxon>Sar</taxon>
        <taxon>Stramenopiles</taxon>
        <taxon>Ochrophyta</taxon>
        <taxon>Bacillariophyta</taxon>
        <taxon>Mediophyceae</taxon>
        <taxon>Biddulphiophycidae</taxon>
        <taxon>Eupodiscales</taxon>
        <taxon>Odontellaceae</taxon>
        <taxon>Odontella</taxon>
    </lineage>
</organism>
<proteinExistence type="predicted"/>
<feature type="compositionally biased region" description="Acidic residues" evidence="2">
    <location>
        <begin position="120"/>
        <end position="131"/>
    </location>
</feature>
<gene>
    <name evidence="3" type="ORF">OAUR00152_LOCUS18943</name>
</gene>
<feature type="compositionally biased region" description="Low complexity" evidence="2">
    <location>
        <begin position="195"/>
        <end position="213"/>
    </location>
</feature>
<feature type="region of interest" description="Disordered" evidence="2">
    <location>
        <begin position="88"/>
        <end position="175"/>
    </location>
</feature>
<feature type="compositionally biased region" description="Polar residues" evidence="2">
    <location>
        <begin position="95"/>
        <end position="114"/>
    </location>
</feature>
<name>A0A7S4J0W9_9STRA</name>
<feature type="compositionally biased region" description="Acidic residues" evidence="2">
    <location>
        <begin position="251"/>
        <end position="279"/>
    </location>
</feature>
<evidence type="ECO:0000313" key="3">
    <source>
        <dbReference type="EMBL" id="CAE2246333.1"/>
    </source>
</evidence>
<reference evidence="3" key="1">
    <citation type="submission" date="2021-01" db="EMBL/GenBank/DDBJ databases">
        <authorList>
            <person name="Corre E."/>
            <person name="Pelletier E."/>
            <person name="Niang G."/>
            <person name="Scheremetjew M."/>
            <person name="Finn R."/>
            <person name="Kale V."/>
            <person name="Holt S."/>
            <person name="Cochrane G."/>
            <person name="Meng A."/>
            <person name="Brown T."/>
            <person name="Cohen L."/>
        </authorList>
    </citation>
    <scope>NUCLEOTIDE SEQUENCE</scope>
    <source>
        <strain evidence="3">Isolate 1302-5</strain>
    </source>
</reference>